<evidence type="ECO:0000313" key="3">
    <source>
        <dbReference type="Proteomes" id="UP001235344"/>
    </source>
</evidence>
<dbReference type="Proteomes" id="UP001235344">
    <property type="component" value="Chromosome"/>
</dbReference>
<organism evidence="2 3">
    <name type="scientific">Halomonas alkalicola</name>
    <dbReference type="NCBI Taxonomy" id="1930622"/>
    <lineage>
        <taxon>Bacteria</taxon>
        <taxon>Pseudomonadati</taxon>
        <taxon>Pseudomonadota</taxon>
        <taxon>Gammaproteobacteria</taxon>
        <taxon>Oceanospirillales</taxon>
        <taxon>Halomonadaceae</taxon>
        <taxon>Halomonas</taxon>
    </lineage>
</organism>
<protein>
    <submittedName>
        <fullName evidence="2">Aspartate/glutamate racemase family protein</fullName>
    </submittedName>
</protein>
<dbReference type="SUPFAM" id="SSF51658">
    <property type="entry name" value="Xylose isomerase-like"/>
    <property type="match status" value="1"/>
</dbReference>
<sequence>MTHTRGDATPPASVRVLAINPNTNPTVTQRVQAVLQAQAPPGVLIEAVSPPQGPRAVESGQDKTRAAGHVMALIERRLAQGYAGYILACFDDIAVAEARTLTGAPVVSLAEAGIRRADATGGPFTVITTFEGAVATIESLCEDYGVRERCRVVATGIGVSDTAARTPEAEARLARLCEQARAEGARAIVLGSGAFAGRGEELAARHGLPVMDGFAEALAFVLHQVEPERAQDI</sequence>
<evidence type="ECO:0000256" key="1">
    <source>
        <dbReference type="ARBA" id="ARBA00038414"/>
    </source>
</evidence>
<name>A0ABY9H621_9GAMM</name>
<dbReference type="InterPro" id="IPR015942">
    <property type="entry name" value="Asp/Glu/hydantoin_racemase"/>
</dbReference>
<dbReference type="PANTHER" id="PTHR28047:SF5">
    <property type="entry name" value="PROTEIN DCG1"/>
    <property type="match status" value="1"/>
</dbReference>
<dbReference type="InterPro" id="IPR052186">
    <property type="entry name" value="Hydantoin_racemase-like"/>
</dbReference>
<dbReference type="PANTHER" id="PTHR28047">
    <property type="entry name" value="PROTEIN DCG1"/>
    <property type="match status" value="1"/>
</dbReference>
<keyword evidence="3" id="KW-1185">Reference proteome</keyword>
<dbReference type="RefSeq" id="WP_305501714.1">
    <property type="nucleotide sequence ID" value="NZ_CP131913.1"/>
</dbReference>
<comment type="similarity">
    <text evidence="1">Belongs to the HyuE racemase family.</text>
</comment>
<dbReference type="Gene3D" id="3.40.50.12500">
    <property type="match status" value="1"/>
</dbReference>
<proteinExistence type="inferred from homology"/>
<evidence type="ECO:0000313" key="2">
    <source>
        <dbReference type="EMBL" id="WLI73926.1"/>
    </source>
</evidence>
<dbReference type="InterPro" id="IPR053714">
    <property type="entry name" value="Iso_Racemase_Enz_sf"/>
</dbReference>
<gene>
    <name evidence="2" type="ORF">B6N23_03070</name>
</gene>
<dbReference type="InterPro" id="IPR036237">
    <property type="entry name" value="Xyl_isomerase-like_sf"/>
</dbReference>
<dbReference type="EMBL" id="CP131913">
    <property type="protein sequence ID" value="WLI73926.1"/>
    <property type="molecule type" value="Genomic_DNA"/>
</dbReference>
<accession>A0ABY9H621</accession>
<reference evidence="2 3" key="1">
    <citation type="submission" date="2023-08" db="EMBL/GenBank/DDBJ databases">
        <title>Transcriptome Analysis of Halomonas alkalicola CICC 11012s to Identify the Genes Involved in Alkaline Tolerances.</title>
        <authorList>
            <person name="Zhai L."/>
        </authorList>
    </citation>
    <scope>NUCLEOTIDE SEQUENCE [LARGE SCALE GENOMIC DNA]</scope>
    <source>
        <strain evidence="2 3">CICC 11012s</strain>
    </source>
</reference>
<dbReference type="Pfam" id="PF01177">
    <property type="entry name" value="Asp_Glu_race"/>
    <property type="match status" value="1"/>
</dbReference>